<dbReference type="InterPro" id="IPR043127">
    <property type="entry name" value="Sec-1-like_dom3a"/>
</dbReference>
<dbReference type="OrthoDB" id="10251230at2759"/>
<dbReference type="Gene3D" id="3.90.830.10">
    <property type="entry name" value="Syntaxin Binding Protein 1, Chain A, domain 2"/>
    <property type="match status" value="1"/>
</dbReference>
<evidence type="ECO:0000313" key="2">
    <source>
        <dbReference type="EMBL" id="CAD2130266.1"/>
    </source>
</evidence>
<dbReference type="InterPro" id="IPR036045">
    <property type="entry name" value="Sec1-like_sf"/>
</dbReference>
<reference evidence="2 3" key="1">
    <citation type="submission" date="2020-08" db="EMBL/GenBank/DDBJ databases">
        <authorList>
            <person name="Koutsovoulos G."/>
            <person name="Danchin GJ E."/>
        </authorList>
    </citation>
    <scope>NUCLEOTIDE SEQUENCE [LARGE SCALE GENOMIC DNA]</scope>
</reference>
<evidence type="ECO:0000256" key="1">
    <source>
        <dbReference type="ARBA" id="ARBA00009884"/>
    </source>
</evidence>
<dbReference type="AlphaFoldDB" id="A0A6V7TRB9"/>
<dbReference type="InterPro" id="IPR027482">
    <property type="entry name" value="Sec1-like_dom2"/>
</dbReference>
<organism evidence="2 3">
    <name type="scientific">Meloidogyne enterolobii</name>
    <name type="common">Root-knot nematode worm</name>
    <name type="synonym">Meloidogyne mayaguensis</name>
    <dbReference type="NCBI Taxonomy" id="390850"/>
    <lineage>
        <taxon>Eukaryota</taxon>
        <taxon>Metazoa</taxon>
        <taxon>Ecdysozoa</taxon>
        <taxon>Nematoda</taxon>
        <taxon>Chromadorea</taxon>
        <taxon>Rhabditida</taxon>
        <taxon>Tylenchina</taxon>
        <taxon>Tylenchomorpha</taxon>
        <taxon>Tylenchoidea</taxon>
        <taxon>Meloidogynidae</taxon>
        <taxon>Meloidogyninae</taxon>
        <taxon>Meloidogyne</taxon>
    </lineage>
</organism>
<comment type="caution">
    <text evidence="2">The sequence shown here is derived from an EMBL/GenBank/DDBJ whole genome shotgun (WGS) entry which is preliminary data.</text>
</comment>
<dbReference type="PIRSF" id="PIRSF005715">
    <property type="entry name" value="VPS45_Sec1"/>
    <property type="match status" value="1"/>
</dbReference>
<evidence type="ECO:0000313" key="3">
    <source>
        <dbReference type="Proteomes" id="UP000580250"/>
    </source>
</evidence>
<gene>
    <name evidence="2" type="ORF">MENT_LOCUS2896</name>
</gene>
<dbReference type="Pfam" id="PF00995">
    <property type="entry name" value="Sec1"/>
    <property type="match status" value="1"/>
</dbReference>
<dbReference type="SUPFAM" id="SSF56815">
    <property type="entry name" value="Sec1/munc18-like (SM) proteins"/>
    <property type="match status" value="1"/>
</dbReference>
<protein>
    <submittedName>
        <fullName evidence="2">Uncharacterized protein</fullName>
    </submittedName>
</protein>
<dbReference type="Gene3D" id="1.25.40.60">
    <property type="match status" value="1"/>
</dbReference>
<name>A0A6V7TRB9_MELEN</name>
<dbReference type="GO" id="GO:0016192">
    <property type="term" value="P:vesicle-mediated transport"/>
    <property type="evidence" value="ECO:0007669"/>
    <property type="project" value="InterPro"/>
</dbReference>
<dbReference type="InterPro" id="IPR001619">
    <property type="entry name" value="Sec1-like"/>
</dbReference>
<dbReference type="Gene3D" id="3.40.50.2060">
    <property type="match status" value="1"/>
</dbReference>
<sequence>METLRSRQTAALKQMLNLNQPFTQSLAVEPTWKLLIFDGYGQDIISPLLNVKQLREAGVTLHMHLNSQRETLPDVPAVYFVSPTESNIQIICNDLRKSMYDSYYFNMIYPLPRPLLEDLALSAVEGGIVQQVQKVTDQFLAFISLEDDLFMLSRYSQTSPYSFFALNNPSASDESMNRIISSIANGLFSICITLGVVPIIKCPKNNAAERVAEKLDQKIRDNLRDARNNLFTQENVRASHLNIHRPVLVIADRSLDLSTMLHHTWTYQAMIADILDMDLNRIRMKDKNGRQKDYEFSNEDKLFNSYKGSAFPLVAEAIQEDLEAYRKNEEEIRRLKDSMGIEGSTIIENESDLLLDSATNKLSSAVGSLPELLEKKRLIDLHTNVATALLDNIKSRKLDILYETEEKLLTGQDLPLMECLRECSTNEDALRFALIAACSKNLSTTEQREILGYFEEKGISPDALNFVRQLRSFSNVGGHTELHLGAGTKTVGMFSKLLNQSSKFVMEGVKNLVPKKHSLPLTKMIEQLTEVKVSGGMQSVTGLSVGGSSNALDGADEFRVFDPKLTQGSIKDGLRSTYPVVDVIVFVVGGGNYVEYQNVIEWAKTKPSIQRITYGCTEMVSPKCFVEQLSHLGEKSRGGGI</sequence>
<proteinExistence type="inferred from homology"/>
<dbReference type="InterPro" id="IPR043154">
    <property type="entry name" value="Sec-1-like_dom1"/>
</dbReference>
<comment type="similarity">
    <text evidence="1">Belongs to the STXBP/unc-18/SEC1 family.</text>
</comment>
<dbReference type="PANTHER" id="PTHR11679">
    <property type="entry name" value="VESICLE PROTEIN SORTING-ASSOCIATED"/>
    <property type="match status" value="1"/>
</dbReference>
<dbReference type="Proteomes" id="UP000580250">
    <property type="component" value="Unassembled WGS sequence"/>
</dbReference>
<dbReference type="Gene3D" id="3.40.50.1910">
    <property type="match status" value="1"/>
</dbReference>
<accession>A0A6V7TRB9</accession>
<dbReference type="EMBL" id="CAJEWN010000009">
    <property type="protein sequence ID" value="CAD2130266.1"/>
    <property type="molecule type" value="Genomic_DNA"/>
</dbReference>